<sequence>MVSAATTAQVAECQTVYASGGCGDLRQRNVASSSSGWETVPTTIEEGKATIKESSEAEEEVLARGEMPRDKKKISHATTDMMLHGISARACPRTRQGEILFPRLHFSPKVASNKSLNLFIHFEKRPLENSGMGNCVSLRSPIPRDVSKKSKALPIETSFKLPSPLPSWPPGGGFGSGSIEIGGGLQVCQISSLTKVWATHEGGPDNLGCSFFEPSSVPPGFFMLGCYSQPNNRKLHGWVLVAGDNSTDSCLENPVDYSLVWSSESLKIKQEGIGYIWLPIPPDGYKAVGHVVTSSPTKPSLEKLRCVRSDLTDPCEAESWIWSPGKESDPRGFNVFSLWPTNRGTQAMGVSIGTFLAQNGTNVTSPLACLKNTSNPSNNFMPNISQIRAIFQAYSPWVYLHPDEEYLPSSVSWYFTNGTLLYKKGEESKPVPIEPTGANLPQGGSNDGAYWLDLPADDSARQRVKRGDLQGSQVYLHVKPMLGGTFTDIAVWVFYPFNGPARAKVEFFNVSLGRIGEHVGDWEHVTLRISNFTGELWRVYFSEHSGGSWVDASDLEFKDGNKPVTYSSLHGHAMYSKPGLVLQGGGRIGIRNDTDKSKILLDTGERYLVVVREWGPKISYNIEEEIQKVEKLLPGSLKSAFRKLVKSLPNEVLGEEGPTGPKMKRNWDGDEV</sequence>
<feature type="region of interest" description="Disordered" evidence="1">
    <location>
        <begin position="49"/>
        <end position="72"/>
    </location>
</feature>
<proteinExistence type="predicted"/>
<dbReference type="AlphaFoldDB" id="A0A9Q0J1M0"/>
<feature type="compositionally biased region" description="Basic and acidic residues" evidence="1">
    <location>
        <begin position="49"/>
        <end position="69"/>
    </location>
</feature>
<gene>
    <name evidence="2" type="ORF">Tsubulata_010026</name>
</gene>
<dbReference type="InterPro" id="IPR009291">
    <property type="entry name" value="Vps62"/>
</dbReference>
<dbReference type="Proteomes" id="UP001141552">
    <property type="component" value="Unassembled WGS sequence"/>
</dbReference>
<dbReference type="Pfam" id="PF06101">
    <property type="entry name" value="Vps62"/>
    <property type="match status" value="1"/>
</dbReference>
<comment type="caution">
    <text evidence="2">The sequence shown here is derived from an EMBL/GenBank/DDBJ whole genome shotgun (WGS) entry which is preliminary data.</text>
</comment>
<name>A0A9Q0J1M0_9ROSI</name>
<organism evidence="2 3">
    <name type="scientific">Turnera subulata</name>
    <dbReference type="NCBI Taxonomy" id="218843"/>
    <lineage>
        <taxon>Eukaryota</taxon>
        <taxon>Viridiplantae</taxon>
        <taxon>Streptophyta</taxon>
        <taxon>Embryophyta</taxon>
        <taxon>Tracheophyta</taxon>
        <taxon>Spermatophyta</taxon>
        <taxon>Magnoliopsida</taxon>
        <taxon>eudicotyledons</taxon>
        <taxon>Gunneridae</taxon>
        <taxon>Pentapetalae</taxon>
        <taxon>rosids</taxon>
        <taxon>fabids</taxon>
        <taxon>Malpighiales</taxon>
        <taxon>Passifloraceae</taxon>
        <taxon>Turnera</taxon>
    </lineage>
</organism>
<reference evidence="2" key="2">
    <citation type="journal article" date="2023" name="Plants (Basel)">
        <title>Annotation of the Turnera subulata (Passifloraceae) Draft Genome Reveals the S-Locus Evolved after the Divergence of Turneroideae from Passifloroideae in a Stepwise Manner.</title>
        <authorList>
            <person name="Henning P.M."/>
            <person name="Roalson E.H."/>
            <person name="Mir W."/>
            <person name="McCubbin A.G."/>
            <person name="Shore J.S."/>
        </authorList>
    </citation>
    <scope>NUCLEOTIDE SEQUENCE</scope>
    <source>
        <strain evidence="2">F60SS</strain>
    </source>
</reference>
<reference evidence="2" key="1">
    <citation type="submission" date="2022-02" db="EMBL/GenBank/DDBJ databases">
        <authorList>
            <person name="Henning P.M."/>
            <person name="McCubbin A.G."/>
            <person name="Shore J.S."/>
        </authorList>
    </citation>
    <scope>NUCLEOTIDE SEQUENCE</scope>
    <source>
        <strain evidence="2">F60SS</strain>
        <tissue evidence="2">Leaves</tissue>
    </source>
</reference>
<protein>
    <recommendedName>
        <fullName evidence="4">DUF946 domain-containing protein</fullName>
    </recommendedName>
</protein>
<evidence type="ECO:0008006" key="4">
    <source>
        <dbReference type="Google" id="ProtNLM"/>
    </source>
</evidence>
<evidence type="ECO:0000313" key="2">
    <source>
        <dbReference type="EMBL" id="KAJ4824657.1"/>
    </source>
</evidence>
<dbReference type="OrthoDB" id="188042at2759"/>
<evidence type="ECO:0000256" key="1">
    <source>
        <dbReference type="SAM" id="MobiDB-lite"/>
    </source>
</evidence>
<feature type="region of interest" description="Disordered" evidence="1">
    <location>
        <begin position="652"/>
        <end position="672"/>
    </location>
</feature>
<dbReference type="PANTHER" id="PTHR48152">
    <property type="entry name" value="F1C9.34 PROTEIN"/>
    <property type="match status" value="1"/>
</dbReference>
<evidence type="ECO:0000313" key="3">
    <source>
        <dbReference type="Proteomes" id="UP001141552"/>
    </source>
</evidence>
<dbReference type="PANTHER" id="PTHR48152:SF3">
    <property type="entry name" value="DUF946 FAMILY PROTEIN (DUF946)"/>
    <property type="match status" value="1"/>
</dbReference>
<accession>A0A9Q0J1M0</accession>
<dbReference type="EMBL" id="JAKUCV010007125">
    <property type="protein sequence ID" value="KAJ4824657.1"/>
    <property type="molecule type" value="Genomic_DNA"/>
</dbReference>
<keyword evidence="3" id="KW-1185">Reference proteome</keyword>